<dbReference type="SUPFAM" id="SSF158472">
    <property type="entry name" value="HAMP domain-like"/>
    <property type="match status" value="1"/>
</dbReference>
<dbReference type="InterPro" id="IPR003660">
    <property type="entry name" value="HAMP_dom"/>
</dbReference>
<keyword evidence="1 3" id="KW-0807">Transducer</keyword>
<evidence type="ECO:0000259" key="6">
    <source>
        <dbReference type="PROSITE" id="PS50046"/>
    </source>
</evidence>
<sequence length="888" mass="98231">MAQTSRQHTSGNATEGTDSSSEAVQIESQVNTSESSHLLELEGIESQNNQIQEELSLGAFESTGKKLKLKRRHPTLGQQLLMTVLPIALLPLAVASFVGYRFVSERAETQVKQQLLDQALLSSEAAGKFVISAETDLATIATNPLVINAARAATKKVEELKLPQQPIEEVEKDYAITRRLEPNPVLDNYLKRVGENFGIPEIFFTERYGFNVATSNLTSDFFQGDEAWWQQAKQKIQLINNPEFDESSQTYAIQVYQAILDPDSDQFLGVIKAIYPAEQLEIVNTYLEHTSFRGSQKLQILDSEQGKAINTFSVQGASQTQEVIGGEAVKQLRTFLLKALNNPQENIEDAVSRLENKYSIRELSIDSHTHETGERAKKASFVDGNRQYILATVPNAEWVAVASMELQEIADAGNQLAWDVTLIGLPLEAVAVGIVIWLAKKLSTPLKNLSEVAQQVSEGNLEIKAELMGTAETQTLAQTFNNLVAEFKGLLSEKILAAEQASLLAQVTGARDFERLEHTEFFSNILEDAREILKSDRVVIYRFKDDGSREISAESVAPGWSSTLSEKIQDPCIPEEVIEEYRNGRIVDSSDIFEFGCTHPEYIKLMERLEVKACLIVPILNDNNLFGLLIAHHCGNTHNWSKSEINFLMQLGFQLGLALDRMTLLEQTKQLALQQRQLNDDLQKRTLELLKEVEPITRGELSFRARVTPDEIGTIADAYNATVTNLQRIVLKVKEAAQQVTETTLSNRISVQALSAEAQGQVEEMNSTLDLAQEMEASVQVVAAKAQQAQAFAKQAAQTVEAGDVVMSRTVEGMESIQETVDETSQKVTRLRESSERISVVVNLISSFAKQSNLLALNASIEAARAGSRGQGFAVVAEEVRSLAEQSA</sequence>
<feature type="region of interest" description="Disordered" evidence="4">
    <location>
        <begin position="1"/>
        <end position="29"/>
    </location>
</feature>
<dbReference type="SMART" id="SM00304">
    <property type="entry name" value="HAMP"/>
    <property type="match status" value="2"/>
</dbReference>
<dbReference type="Pfam" id="PF00672">
    <property type="entry name" value="HAMP"/>
    <property type="match status" value="1"/>
</dbReference>
<dbReference type="Gene3D" id="3.30.450.40">
    <property type="match status" value="1"/>
</dbReference>
<dbReference type="EMBL" id="JAAHFQ010000369">
    <property type="protein sequence ID" value="NER29451.1"/>
    <property type="molecule type" value="Genomic_DNA"/>
</dbReference>
<dbReference type="GO" id="GO:0004888">
    <property type="term" value="F:transmembrane signaling receptor activity"/>
    <property type="evidence" value="ECO:0007669"/>
    <property type="project" value="InterPro"/>
</dbReference>
<comment type="caution">
    <text evidence="9">The sequence shown here is derived from an EMBL/GenBank/DDBJ whole genome shotgun (WGS) entry which is preliminary data.</text>
</comment>
<dbReference type="InterPro" id="IPR029016">
    <property type="entry name" value="GAF-like_dom_sf"/>
</dbReference>
<evidence type="ECO:0000313" key="9">
    <source>
        <dbReference type="EMBL" id="NER29451.1"/>
    </source>
</evidence>
<feature type="domain" description="HAMP" evidence="8">
    <location>
        <begin position="680"/>
        <end position="731"/>
    </location>
</feature>
<dbReference type="SUPFAM" id="SSF58104">
    <property type="entry name" value="Methyl-accepting chemotaxis protein (MCP) signaling domain"/>
    <property type="match status" value="1"/>
</dbReference>
<dbReference type="Pfam" id="PF00015">
    <property type="entry name" value="MCPsignal"/>
    <property type="match status" value="1"/>
</dbReference>
<keyword evidence="5" id="KW-0812">Transmembrane</keyword>
<evidence type="ECO:0000259" key="7">
    <source>
        <dbReference type="PROSITE" id="PS50111"/>
    </source>
</evidence>
<dbReference type="PROSITE" id="PS50111">
    <property type="entry name" value="CHEMOTAXIS_TRANSDUC_2"/>
    <property type="match status" value="1"/>
</dbReference>
<dbReference type="AlphaFoldDB" id="A0A6B3NIG2"/>
<dbReference type="Gene3D" id="1.10.287.950">
    <property type="entry name" value="Methyl-accepting chemotaxis protein"/>
    <property type="match status" value="1"/>
</dbReference>
<feature type="non-terminal residue" evidence="9">
    <location>
        <position position="888"/>
    </location>
</feature>
<evidence type="ECO:0000256" key="4">
    <source>
        <dbReference type="SAM" id="MobiDB-lite"/>
    </source>
</evidence>
<dbReference type="PANTHER" id="PTHR32089">
    <property type="entry name" value="METHYL-ACCEPTING CHEMOTAXIS PROTEIN MCPB"/>
    <property type="match status" value="1"/>
</dbReference>
<dbReference type="Gene3D" id="6.10.340.10">
    <property type="match status" value="1"/>
</dbReference>
<feature type="transmembrane region" description="Helical" evidence="5">
    <location>
        <begin position="80"/>
        <end position="103"/>
    </location>
</feature>
<dbReference type="SUPFAM" id="SSF55781">
    <property type="entry name" value="GAF domain-like"/>
    <property type="match status" value="1"/>
</dbReference>
<keyword evidence="5" id="KW-0472">Membrane</keyword>
<comment type="similarity">
    <text evidence="2">Belongs to the methyl-accepting chemotaxis (MCP) protein family.</text>
</comment>
<dbReference type="GO" id="GO:0006935">
    <property type="term" value="P:chemotaxis"/>
    <property type="evidence" value="ECO:0007669"/>
    <property type="project" value="InterPro"/>
</dbReference>
<dbReference type="InterPro" id="IPR004089">
    <property type="entry name" value="MCPsignal_dom"/>
</dbReference>
<accession>A0A6B3NIG2</accession>
<dbReference type="PRINTS" id="PR00260">
    <property type="entry name" value="CHEMTRNSDUCR"/>
</dbReference>
<reference evidence="9" key="1">
    <citation type="submission" date="2019-11" db="EMBL/GenBank/DDBJ databases">
        <title>Genomic insights into an expanded diversity of filamentous marine cyanobacteria reveals the extraordinary biosynthetic potential of Moorea and Okeania.</title>
        <authorList>
            <person name="Ferreira Leao T."/>
            <person name="Wang M."/>
            <person name="Moss N."/>
            <person name="Da Silva R."/>
            <person name="Sanders J."/>
            <person name="Nurk S."/>
            <person name="Gurevich A."/>
            <person name="Humphrey G."/>
            <person name="Reher R."/>
            <person name="Zhu Q."/>
            <person name="Belda-Ferre P."/>
            <person name="Glukhov E."/>
            <person name="Rex R."/>
            <person name="Dorrestein P.C."/>
            <person name="Knight R."/>
            <person name="Pevzner P."/>
            <person name="Gerwick W.H."/>
            <person name="Gerwick L."/>
        </authorList>
    </citation>
    <scope>NUCLEOTIDE SEQUENCE</scope>
    <source>
        <strain evidence="9">SIO1C4</strain>
    </source>
</reference>
<dbReference type="SMART" id="SM00065">
    <property type="entry name" value="GAF"/>
    <property type="match status" value="1"/>
</dbReference>
<evidence type="ECO:0000256" key="1">
    <source>
        <dbReference type="ARBA" id="ARBA00023224"/>
    </source>
</evidence>
<dbReference type="PANTHER" id="PTHR32089:SF114">
    <property type="entry name" value="METHYL-ACCEPTING CHEMOTAXIS PROTEIN MCPB"/>
    <property type="match status" value="1"/>
</dbReference>
<dbReference type="InterPro" id="IPR004090">
    <property type="entry name" value="Chemotax_Me-accpt_rcpt"/>
</dbReference>
<dbReference type="GO" id="GO:0016020">
    <property type="term" value="C:membrane"/>
    <property type="evidence" value="ECO:0007669"/>
    <property type="project" value="InterPro"/>
</dbReference>
<dbReference type="GO" id="GO:0007165">
    <property type="term" value="P:signal transduction"/>
    <property type="evidence" value="ECO:0007669"/>
    <property type="project" value="UniProtKB-KW"/>
</dbReference>
<evidence type="ECO:0000259" key="8">
    <source>
        <dbReference type="PROSITE" id="PS50885"/>
    </source>
</evidence>
<dbReference type="SMART" id="SM00283">
    <property type="entry name" value="MA"/>
    <property type="match status" value="1"/>
</dbReference>
<dbReference type="PROSITE" id="PS50885">
    <property type="entry name" value="HAMP"/>
    <property type="match status" value="2"/>
</dbReference>
<organism evidence="9">
    <name type="scientific">Symploca sp. SIO1C4</name>
    <dbReference type="NCBI Taxonomy" id="2607765"/>
    <lineage>
        <taxon>Bacteria</taxon>
        <taxon>Bacillati</taxon>
        <taxon>Cyanobacteriota</taxon>
        <taxon>Cyanophyceae</taxon>
        <taxon>Coleofasciculales</taxon>
        <taxon>Coleofasciculaceae</taxon>
        <taxon>Symploca</taxon>
    </lineage>
</organism>
<evidence type="ECO:0000256" key="2">
    <source>
        <dbReference type="ARBA" id="ARBA00029447"/>
    </source>
</evidence>
<dbReference type="Pfam" id="PF01590">
    <property type="entry name" value="GAF"/>
    <property type="match status" value="1"/>
</dbReference>
<dbReference type="CDD" id="cd06225">
    <property type="entry name" value="HAMP"/>
    <property type="match status" value="1"/>
</dbReference>
<feature type="domain" description="Methyl-accepting transducer" evidence="7">
    <location>
        <begin position="736"/>
        <end position="888"/>
    </location>
</feature>
<protein>
    <submittedName>
        <fullName evidence="9">GAF domain-containing protein</fullName>
    </submittedName>
</protein>
<feature type="domain" description="HAMP" evidence="8">
    <location>
        <begin position="440"/>
        <end position="492"/>
    </location>
</feature>
<gene>
    <name evidence="9" type="ORF">F6J89_17940</name>
</gene>
<dbReference type="PROSITE" id="PS50046">
    <property type="entry name" value="PHYTOCHROME_2"/>
    <property type="match status" value="1"/>
</dbReference>
<evidence type="ECO:0000256" key="5">
    <source>
        <dbReference type="SAM" id="Phobius"/>
    </source>
</evidence>
<evidence type="ECO:0000256" key="3">
    <source>
        <dbReference type="PROSITE-ProRule" id="PRU00284"/>
    </source>
</evidence>
<feature type="domain" description="Phytochrome chromophore attachment site" evidence="6">
    <location>
        <begin position="517"/>
        <end position="654"/>
    </location>
</feature>
<keyword evidence="5" id="KW-1133">Transmembrane helix</keyword>
<proteinExistence type="inferred from homology"/>
<name>A0A6B3NIG2_9CYAN</name>
<dbReference type="InterPro" id="IPR016132">
    <property type="entry name" value="Phyto_chromo_attachment"/>
</dbReference>
<dbReference type="InterPro" id="IPR003018">
    <property type="entry name" value="GAF"/>
</dbReference>